<gene>
    <name evidence="2" type="ORF">SMSP2_02625</name>
</gene>
<keyword evidence="1" id="KW-0812">Transmembrane</keyword>
<dbReference type="KEGG" id="pbas:SMSP2_02625"/>
<evidence type="ECO:0000313" key="2">
    <source>
        <dbReference type="EMBL" id="AQQ72244.1"/>
    </source>
</evidence>
<sequence length="207" mass="24429">MFIKKNRIRYLFEWIMTIYINAFLLAWIGSCVYGIWYFIKIYKSSGEFLLLIGILIIVSMMALPLILMVIALLKVRNMLLMHKIKVHLGQNTLVLYLADDDTFLIPIEQVDCAWRKPSSLILLVYYQEKKYCFSFPKYAFGVKGLNEIQKYLNENHKIILDRVIINQKSLEYNVNKLSLNNRLEFIMSPLPWQRTKRGEVSFNSDVT</sequence>
<organism evidence="2 3">
    <name type="scientific">Limihaloglobus sulfuriphilus</name>
    <dbReference type="NCBI Taxonomy" id="1851148"/>
    <lineage>
        <taxon>Bacteria</taxon>
        <taxon>Pseudomonadati</taxon>
        <taxon>Planctomycetota</taxon>
        <taxon>Phycisphaerae</taxon>
        <taxon>Sedimentisphaerales</taxon>
        <taxon>Sedimentisphaeraceae</taxon>
        <taxon>Limihaloglobus</taxon>
    </lineage>
</organism>
<dbReference type="Proteomes" id="UP000188181">
    <property type="component" value="Chromosome"/>
</dbReference>
<protein>
    <submittedName>
        <fullName evidence="2">Uncharacterized protein</fullName>
    </submittedName>
</protein>
<feature type="transmembrane region" description="Helical" evidence="1">
    <location>
        <begin position="12"/>
        <end position="36"/>
    </location>
</feature>
<keyword evidence="3" id="KW-1185">Reference proteome</keyword>
<evidence type="ECO:0000313" key="3">
    <source>
        <dbReference type="Proteomes" id="UP000188181"/>
    </source>
</evidence>
<reference evidence="3" key="1">
    <citation type="submission" date="2017-02" db="EMBL/GenBank/DDBJ databases">
        <title>Comparative genomics and description of representatives of a novel lineage of planctomycetes thriving in anoxic sediments.</title>
        <authorList>
            <person name="Spring S."/>
            <person name="Bunk B."/>
            <person name="Sproer C."/>
        </authorList>
    </citation>
    <scope>NUCLEOTIDE SEQUENCE [LARGE SCALE GENOMIC DNA]</scope>
    <source>
        <strain evidence="3">SM-Chi-D1</strain>
    </source>
</reference>
<keyword evidence="1" id="KW-1133">Transmembrane helix</keyword>
<dbReference type="PROSITE" id="PS51257">
    <property type="entry name" value="PROKAR_LIPOPROTEIN"/>
    <property type="match status" value="1"/>
</dbReference>
<dbReference type="EMBL" id="CP019646">
    <property type="protein sequence ID" value="AQQ72244.1"/>
    <property type="molecule type" value="Genomic_DNA"/>
</dbReference>
<dbReference type="AlphaFoldDB" id="A0A1Q2MHW2"/>
<feature type="transmembrane region" description="Helical" evidence="1">
    <location>
        <begin position="48"/>
        <end position="73"/>
    </location>
</feature>
<proteinExistence type="predicted"/>
<accession>A0A1Q2MHW2</accession>
<evidence type="ECO:0000256" key="1">
    <source>
        <dbReference type="SAM" id="Phobius"/>
    </source>
</evidence>
<keyword evidence="1" id="KW-0472">Membrane</keyword>
<name>A0A1Q2MHW2_9BACT</name>
<dbReference type="STRING" id="1851148.SMSP2_02625"/>